<evidence type="ECO:0000256" key="14">
    <source>
        <dbReference type="RuleBase" id="RU365038"/>
    </source>
</evidence>
<feature type="region of interest" description="Disordered" evidence="15">
    <location>
        <begin position="1"/>
        <end position="41"/>
    </location>
</feature>
<dbReference type="GO" id="GO:0008270">
    <property type="term" value="F:zinc ion binding"/>
    <property type="evidence" value="ECO:0007669"/>
    <property type="project" value="UniProtKB-KW"/>
</dbReference>
<evidence type="ECO:0000256" key="4">
    <source>
        <dbReference type="ARBA" id="ARBA00005555"/>
    </source>
</evidence>
<evidence type="ECO:0000313" key="17">
    <source>
        <dbReference type="EMBL" id="CAE0189373.1"/>
    </source>
</evidence>
<dbReference type="UniPathway" id="UPA00143"/>
<comment type="catalytic activity">
    <reaction evidence="1 14">
        <text>S-ubiquitinyl-[E2 ubiquitin-conjugating enzyme]-L-cysteine + [acceptor protein]-L-lysine = [E2 ubiquitin-conjugating enzyme]-L-cysteine + N(6)-ubiquitinyl-[acceptor protein]-L-lysine.</text>
        <dbReference type="EC" id="2.3.2.27"/>
    </reaction>
</comment>
<dbReference type="PROSITE" id="PS00518">
    <property type="entry name" value="ZF_RING_1"/>
    <property type="match status" value="1"/>
</dbReference>
<feature type="region of interest" description="Disordered" evidence="15">
    <location>
        <begin position="296"/>
        <end position="323"/>
    </location>
</feature>
<protein>
    <recommendedName>
        <fullName evidence="14">E3 ubiquitin protein ligase</fullName>
        <ecNumber evidence="14">2.3.2.27</ecNumber>
    </recommendedName>
</protein>
<evidence type="ECO:0000259" key="16">
    <source>
        <dbReference type="PROSITE" id="PS50089"/>
    </source>
</evidence>
<evidence type="ECO:0000256" key="3">
    <source>
        <dbReference type="ARBA" id="ARBA00004906"/>
    </source>
</evidence>
<evidence type="ECO:0000256" key="13">
    <source>
        <dbReference type="PROSITE-ProRule" id="PRU00175"/>
    </source>
</evidence>
<evidence type="ECO:0000256" key="7">
    <source>
        <dbReference type="ARBA" id="ARBA00022771"/>
    </source>
</evidence>
<comment type="subcellular location">
    <subcellularLocation>
        <location evidence="2 14">Nucleus</location>
    </subcellularLocation>
</comment>
<dbReference type="PANTHER" id="PTHR23163">
    <property type="entry name" value="RING FINGER PROTEIN-RELATED"/>
    <property type="match status" value="1"/>
</dbReference>
<dbReference type="PROSITE" id="PS50089">
    <property type="entry name" value="ZF_RING_2"/>
    <property type="match status" value="1"/>
</dbReference>
<dbReference type="Gene3D" id="3.30.40.10">
    <property type="entry name" value="Zinc/RING finger domain, C3HC4 (zinc finger)"/>
    <property type="match status" value="1"/>
</dbReference>
<reference evidence="17" key="1">
    <citation type="submission" date="2021-01" db="EMBL/GenBank/DDBJ databases">
        <authorList>
            <person name="Corre E."/>
            <person name="Pelletier E."/>
            <person name="Niang G."/>
            <person name="Scheremetjew M."/>
            <person name="Finn R."/>
            <person name="Kale V."/>
            <person name="Holt S."/>
            <person name="Cochrane G."/>
            <person name="Meng A."/>
            <person name="Brown T."/>
            <person name="Cohen L."/>
        </authorList>
    </citation>
    <scope>NUCLEOTIDE SEQUENCE</scope>
    <source>
        <strain evidence="17">RCC1871</strain>
    </source>
</reference>
<keyword evidence="7 13" id="KW-0863">Zinc-finger</keyword>
<evidence type="ECO:0000256" key="8">
    <source>
        <dbReference type="ARBA" id="ARBA00022786"/>
    </source>
</evidence>
<evidence type="ECO:0000256" key="10">
    <source>
        <dbReference type="ARBA" id="ARBA00022853"/>
    </source>
</evidence>
<keyword evidence="12 14" id="KW-0539">Nucleus</keyword>
<evidence type="ECO:0000256" key="1">
    <source>
        <dbReference type="ARBA" id="ARBA00000900"/>
    </source>
</evidence>
<dbReference type="GO" id="GO:0005634">
    <property type="term" value="C:nucleus"/>
    <property type="evidence" value="ECO:0007669"/>
    <property type="project" value="UniProtKB-SubCell"/>
</dbReference>
<accession>A0A7S3FN10</accession>
<proteinExistence type="inferred from homology"/>
<dbReference type="Pfam" id="PF00097">
    <property type="entry name" value="zf-C3HC4"/>
    <property type="match status" value="1"/>
</dbReference>
<comment type="similarity">
    <text evidence="4 14">Belongs to the BRE1 family.</text>
</comment>
<evidence type="ECO:0000256" key="2">
    <source>
        <dbReference type="ARBA" id="ARBA00004123"/>
    </source>
</evidence>
<keyword evidence="10 14" id="KW-0156">Chromatin regulator</keyword>
<dbReference type="SMART" id="SM00184">
    <property type="entry name" value="RING"/>
    <property type="match status" value="1"/>
</dbReference>
<evidence type="ECO:0000256" key="5">
    <source>
        <dbReference type="ARBA" id="ARBA00022679"/>
    </source>
</evidence>
<evidence type="ECO:0000256" key="15">
    <source>
        <dbReference type="SAM" id="MobiDB-lite"/>
    </source>
</evidence>
<sequence length="391" mass="44837">MSYRPMVPSSSHEDHLAQYGAGAAVPPASPLEPQRGPHYGDYTSARLKEIELLKSQLDKMEAEYSKTQTTCGNTQAYFEAYKESQKERDLQLVYYKQHVDTVSKQLDVLSKRVADFNQKERELNELRARAGQGGAENGAEGSGKEKSLRSALESMSSQVEAYIEEIDELSQSFDDIQEHNGKLLQQLTEQSDCQVKLRAQLLRQEKEVSNLKRETLLRDQRRDLEKELYDNKEKELREVEKRCNVMELKWQQGARTVQEKDKARRELEAREARLKQRVEALEGELQSVQARQASAYDKKRRLEGDASVHGGAEDGSRGASSKDIVRDQQIKHYQKLLFCSICKTNEKKMIIKRCLHMFCDECISTSLQSRNRKCPACGVKFSQSDLVPIYF</sequence>
<name>A0A7S3FN10_9CHLO</name>
<evidence type="ECO:0000256" key="12">
    <source>
        <dbReference type="ARBA" id="ARBA00023242"/>
    </source>
</evidence>
<comment type="pathway">
    <text evidence="3 14">Protein modification; protein ubiquitination.</text>
</comment>
<keyword evidence="19" id="KW-1185">Reference proteome</keyword>
<keyword evidence="9 14" id="KW-0862">Zinc</keyword>
<dbReference type="SUPFAM" id="SSF57850">
    <property type="entry name" value="RING/U-box"/>
    <property type="match status" value="1"/>
</dbReference>
<dbReference type="InterPro" id="IPR018957">
    <property type="entry name" value="Znf_C3HC4_RING-type"/>
</dbReference>
<evidence type="ECO:0000313" key="19">
    <source>
        <dbReference type="Proteomes" id="UP001472866"/>
    </source>
</evidence>
<dbReference type="EC" id="2.3.2.27" evidence="14"/>
<feature type="compositionally biased region" description="Basic and acidic residues" evidence="15">
    <location>
        <begin position="296"/>
        <end position="316"/>
    </location>
</feature>
<dbReference type="CDD" id="cd16499">
    <property type="entry name" value="RING-HC_Bre1-like"/>
    <property type="match status" value="1"/>
</dbReference>
<dbReference type="InterPro" id="IPR017907">
    <property type="entry name" value="Znf_RING_CS"/>
</dbReference>
<dbReference type="InterPro" id="IPR001841">
    <property type="entry name" value="Znf_RING"/>
</dbReference>
<reference evidence="18 19" key="2">
    <citation type="submission" date="2024-03" db="EMBL/GenBank/DDBJ databases">
        <title>Complete genome sequence of the green alga Chloropicon roscoffensis RCC1871.</title>
        <authorList>
            <person name="Lemieux C."/>
            <person name="Pombert J.-F."/>
            <person name="Otis C."/>
            <person name="Turmel M."/>
        </authorList>
    </citation>
    <scope>NUCLEOTIDE SEQUENCE [LARGE SCALE GENOMIC DNA]</scope>
    <source>
        <strain evidence="18 19">RCC1871</strain>
    </source>
</reference>
<keyword evidence="11 14" id="KW-0175">Coiled coil</keyword>
<dbReference type="EMBL" id="HBHZ01003164">
    <property type="protein sequence ID" value="CAE0189373.1"/>
    <property type="molecule type" value="Transcribed_RNA"/>
</dbReference>
<dbReference type="Proteomes" id="UP001472866">
    <property type="component" value="Chromosome 02"/>
</dbReference>
<keyword evidence="5 14" id="KW-0808">Transferase</keyword>
<dbReference type="AlphaFoldDB" id="A0A7S3FN10"/>
<dbReference type="InterPro" id="IPR013083">
    <property type="entry name" value="Znf_RING/FYVE/PHD"/>
</dbReference>
<gene>
    <name evidence="17" type="ORF">CROS1456_LOCUS2444</name>
    <name evidence="18" type="ORF">HKI87_02g14260</name>
</gene>
<dbReference type="GO" id="GO:0006325">
    <property type="term" value="P:chromatin organization"/>
    <property type="evidence" value="ECO:0007669"/>
    <property type="project" value="UniProtKB-KW"/>
</dbReference>
<dbReference type="GO" id="GO:0061630">
    <property type="term" value="F:ubiquitin protein ligase activity"/>
    <property type="evidence" value="ECO:0007669"/>
    <property type="project" value="UniProtKB-EC"/>
</dbReference>
<dbReference type="EMBL" id="CP151502">
    <property type="protein sequence ID" value="WZN59898.1"/>
    <property type="molecule type" value="Genomic_DNA"/>
</dbReference>
<dbReference type="InterPro" id="IPR013956">
    <property type="entry name" value="E3_ubiquit_lig_Bre1"/>
</dbReference>
<dbReference type="GO" id="GO:0016567">
    <property type="term" value="P:protein ubiquitination"/>
    <property type="evidence" value="ECO:0007669"/>
    <property type="project" value="UniProtKB-UniRule"/>
</dbReference>
<evidence type="ECO:0000256" key="6">
    <source>
        <dbReference type="ARBA" id="ARBA00022723"/>
    </source>
</evidence>
<organism evidence="17">
    <name type="scientific">Chloropicon roscoffensis</name>
    <dbReference type="NCBI Taxonomy" id="1461544"/>
    <lineage>
        <taxon>Eukaryota</taxon>
        <taxon>Viridiplantae</taxon>
        <taxon>Chlorophyta</taxon>
        <taxon>Chloropicophyceae</taxon>
        <taxon>Chloropicales</taxon>
        <taxon>Chloropicaceae</taxon>
        <taxon>Chloropicon</taxon>
    </lineage>
</organism>
<dbReference type="PANTHER" id="PTHR23163:SF0">
    <property type="entry name" value="E3 UBIQUITIN-PROTEIN LIGASE BRE1"/>
    <property type="match status" value="1"/>
</dbReference>
<keyword evidence="8 14" id="KW-0833">Ubl conjugation pathway</keyword>
<dbReference type="SUPFAM" id="SSF46579">
    <property type="entry name" value="Prefoldin"/>
    <property type="match status" value="1"/>
</dbReference>
<evidence type="ECO:0000256" key="11">
    <source>
        <dbReference type="ARBA" id="ARBA00023054"/>
    </source>
</evidence>
<evidence type="ECO:0000313" key="18">
    <source>
        <dbReference type="EMBL" id="WZN59898.1"/>
    </source>
</evidence>
<feature type="domain" description="RING-type" evidence="16">
    <location>
        <begin position="339"/>
        <end position="377"/>
    </location>
</feature>
<evidence type="ECO:0000256" key="9">
    <source>
        <dbReference type="ARBA" id="ARBA00022833"/>
    </source>
</evidence>
<dbReference type="GO" id="GO:0033503">
    <property type="term" value="C:HULC complex"/>
    <property type="evidence" value="ECO:0007669"/>
    <property type="project" value="TreeGrafter"/>
</dbReference>
<feature type="region of interest" description="Disordered" evidence="15">
    <location>
        <begin position="127"/>
        <end position="151"/>
    </location>
</feature>
<keyword evidence="6 14" id="KW-0479">Metal-binding</keyword>